<evidence type="ECO:0000256" key="1">
    <source>
        <dbReference type="ARBA" id="ARBA00022527"/>
    </source>
</evidence>
<gene>
    <name evidence="3" type="ORF">HUT08_32960</name>
</gene>
<dbReference type="Gene3D" id="3.30.565.10">
    <property type="entry name" value="Histidine kinase-like ATPase, C-terminal domain"/>
    <property type="match status" value="1"/>
</dbReference>
<dbReference type="InterPro" id="IPR050267">
    <property type="entry name" value="Anti-sigma-factor_SerPK"/>
</dbReference>
<keyword evidence="3" id="KW-0547">Nucleotide-binding</keyword>
<evidence type="ECO:0000313" key="3">
    <source>
        <dbReference type="EMBL" id="QKW53563.1"/>
    </source>
</evidence>
<accession>A0A7H8NGD2</accession>
<sequence>MSPTEGPLVSAPAPPPAVGPPGTAVVIYACLSPGAHTHEGARTETLSTVREYVTARDWVVVDEFVDRVSAEASAPLQRAGLRQALDAVGAGGAAGIAVPAEHMVARSARERRALIEWQRGFPHAPFVITPASLAGVGLVPQQRRVPARFAQAAAVREWVSACVSDWAPEASDLSLRVNVCVTELFANAVQHAPSGDAITVRVAPSPVAISVAIEDSSMVEPCLREATATEEAGRGLILVAGLSTRWGCTRTSRGKQVWCTFALPPGRGAAT</sequence>
<dbReference type="InterPro" id="IPR003594">
    <property type="entry name" value="HATPase_dom"/>
</dbReference>
<evidence type="ECO:0000259" key="2">
    <source>
        <dbReference type="Pfam" id="PF13581"/>
    </source>
</evidence>
<keyword evidence="4" id="KW-1185">Reference proteome</keyword>
<reference evidence="3 4" key="1">
    <citation type="submission" date="2020-06" db="EMBL/GenBank/DDBJ databases">
        <title>Genome mining for natural products.</title>
        <authorList>
            <person name="Zhang B."/>
            <person name="Shi J."/>
            <person name="Ge H."/>
        </authorList>
    </citation>
    <scope>NUCLEOTIDE SEQUENCE [LARGE SCALE GENOMIC DNA]</scope>
    <source>
        <strain evidence="3 4">NA00687</strain>
    </source>
</reference>
<keyword evidence="3" id="KW-0067">ATP-binding</keyword>
<feature type="domain" description="Histidine kinase/HSP90-like ATPase" evidence="2">
    <location>
        <begin position="145"/>
        <end position="260"/>
    </location>
</feature>
<evidence type="ECO:0000313" key="4">
    <source>
        <dbReference type="Proteomes" id="UP000509303"/>
    </source>
</evidence>
<keyword evidence="1" id="KW-0808">Transferase</keyword>
<dbReference type="Pfam" id="PF13581">
    <property type="entry name" value="HATPase_c_2"/>
    <property type="match status" value="1"/>
</dbReference>
<proteinExistence type="predicted"/>
<name>A0A7H8NGD2_9ACTN</name>
<keyword evidence="1" id="KW-0723">Serine/threonine-protein kinase</keyword>
<dbReference type="PANTHER" id="PTHR35526">
    <property type="entry name" value="ANTI-SIGMA-F FACTOR RSBW-RELATED"/>
    <property type="match status" value="1"/>
</dbReference>
<dbReference type="AlphaFoldDB" id="A0A7H8NGD2"/>
<dbReference type="RefSeq" id="WP_176165269.1">
    <property type="nucleotide sequence ID" value="NZ_CP054929.1"/>
</dbReference>
<dbReference type="GO" id="GO:0005524">
    <property type="term" value="F:ATP binding"/>
    <property type="evidence" value="ECO:0007669"/>
    <property type="project" value="UniProtKB-KW"/>
</dbReference>
<dbReference type="EMBL" id="CP054929">
    <property type="protein sequence ID" value="QKW53563.1"/>
    <property type="molecule type" value="Genomic_DNA"/>
</dbReference>
<dbReference type="InterPro" id="IPR036890">
    <property type="entry name" value="HATPase_C_sf"/>
</dbReference>
<protein>
    <submittedName>
        <fullName evidence="3">ATP-binding protein</fullName>
    </submittedName>
</protein>
<keyword evidence="1" id="KW-0418">Kinase</keyword>
<dbReference type="GO" id="GO:0004674">
    <property type="term" value="F:protein serine/threonine kinase activity"/>
    <property type="evidence" value="ECO:0007669"/>
    <property type="project" value="UniProtKB-KW"/>
</dbReference>
<dbReference type="Proteomes" id="UP000509303">
    <property type="component" value="Chromosome"/>
</dbReference>
<dbReference type="PANTHER" id="PTHR35526:SF3">
    <property type="entry name" value="ANTI-SIGMA-F FACTOR RSBW"/>
    <property type="match status" value="1"/>
</dbReference>
<dbReference type="CDD" id="cd16936">
    <property type="entry name" value="HATPase_RsbW-like"/>
    <property type="match status" value="1"/>
</dbReference>
<organism evidence="3 4">
    <name type="scientific">Streptomyces buecherae</name>
    <dbReference type="NCBI Taxonomy" id="2763006"/>
    <lineage>
        <taxon>Bacteria</taxon>
        <taxon>Bacillati</taxon>
        <taxon>Actinomycetota</taxon>
        <taxon>Actinomycetes</taxon>
        <taxon>Kitasatosporales</taxon>
        <taxon>Streptomycetaceae</taxon>
        <taxon>Streptomyces</taxon>
    </lineage>
</organism>
<dbReference type="SUPFAM" id="SSF55874">
    <property type="entry name" value="ATPase domain of HSP90 chaperone/DNA topoisomerase II/histidine kinase"/>
    <property type="match status" value="1"/>
</dbReference>